<gene>
    <name evidence="1" type="ORF">BC659_0290</name>
</gene>
<evidence type="ECO:0000313" key="2">
    <source>
        <dbReference type="Proteomes" id="UP000295741"/>
    </source>
</evidence>
<dbReference type="EMBL" id="SNWP01000010">
    <property type="protein sequence ID" value="TDO28228.1"/>
    <property type="molecule type" value="Genomic_DNA"/>
</dbReference>
<dbReference type="Proteomes" id="UP000295741">
    <property type="component" value="Unassembled WGS sequence"/>
</dbReference>
<dbReference type="RefSeq" id="WP_133472783.1">
    <property type="nucleotide sequence ID" value="NZ_SNWP01000010.1"/>
</dbReference>
<evidence type="ECO:0000313" key="1">
    <source>
        <dbReference type="EMBL" id="TDO28228.1"/>
    </source>
</evidence>
<dbReference type="OrthoDB" id="631431at2"/>
<name>A0A4V6PSK1_9BACT</name>
<comment type="caution">
    <text evidence="1">The sequence shown here is derived from an EMBL/GenBank/DDBJ whole genome shotgun (WGS) entry which is preliminary data.</text>
</comment>
<sequence length="308" mass="35355">MLKFLKDLSVITVSLLIILTTLVFFPPSKDNQSYISSQFDKLERLKKHSKPSIIFIGGSNLAFGLDSELLADSLKYNIINMGLQGSLGFAYQLETVIPHLQKDDIVILVAEYFQYLDKNCFGNGATPAKVIETTDPYFIFNLSYNNIKQILPYLVNASFMKVLNYIQRDDPADQQRVFFNKYGDFTGHLLLPNRTPKNLKKYQLDGSINQDVFLLIKKYKAEIEQKNASFYISYPPYPLDVAKMNRKFISSINRHFLESGLPILNSPEAYFFRSPLFFEYADHLNATGRKIRTIKLANDIKNGLLKIQ</sequence>
<protein>
    <recommendedName>
        <fullName evidence="3">GDSL-like lipase/acylhydrolase family protein</fullName>
    </recommendedName>
</protein>
<dbReference type="AlphaFoldDB" id="A0A4V6PSK1"/>
<accession>A0A4V6PSK1</accession>
<organism evidence="1 2">
    <name type="scientific">Sediminibacterium goheungense</name>
    <dbReference type="NCBI Taxonomy" id="1086393"/>
    <lineage>
        <taxon>Bacteria</taxon>
        <taxon>Pseudomonadati</taxon>
        <taxon>Bacteroidota</taxon>
        <taxon>Chitinophagia</taxon>
        <taxon>Chitinophagales</taxon>
        <taxon>Chitinophagaceae</taxon>
        <taxon>Sediminibacterium</taxon>
    </lineage>
</organism>
<evidence type="ECO:0008006" key="3">
    <source>
        <dbReference type="Google" id="ProtNLM"/>
    </source>
</evidence>
<keyword evidence="2" id="KW-1185">Reference proteome</keyword>
<proteinExistence type="predicted"/>
<reference evidence="1 2" key="1">
    <citation type="submission" date="2019-03" db="EMBL/GenBank/DDBJ databases">
        <title>Genomic Encyclopedia of Archaeal and Bacterial Type Strains, Phase II (KMG-II): from individual species to whole genera.</title>
        <authorList>
            <person name="Goeker M."/>
        </authorList>
    </citation>
    <scope>NUCLEOTIDE SEQUENCE [LARGE SCALE GENOMIC DNA]</scope>
    <source>
        <strain evidence="1 2">DSM 28323</strain>
    </source>
</reference>